<dbReference type="PANTHER" id="PTHR18964">
    <property type="entry name" value="ROK (REPRESSOR, ORF, KINASE) FAMILY"/>
    <property type="match status" value="1"/>
</dbReference>
<reference evidence="2" key="2">
    <citation type="journal article" date="2021" name="PeerJ">
        <title>Extensive microbial diversity within the chicken gut microbiome revealed by metagenomics and culture.</title>
        <authorList>
            <person name="Gilroy R."/>
            <person name="Ravi A."/>
            <person name="Getino M."/>
            <person name="Pursley I."/>
            <person name="Horton D.L."/>
            <person name="Alikhan N.F."/>
            <person name="Baker D."/>
            <person name="Gharbi K."/>
            <person name="Hall N."/>
            <person name="Watson M."/>
            <person name="Adriaenssens E.M."/>
            <person name="Foster-Nyarko E."/>
            <person name="Jarju S."/>
            <person name="Secka A."/>
            <person name="Antonio M."/>
            <person name="Oren A."/>
            <person name="Chaudhuri R.R."/>
            <person name="La Ragione R."/>
            <person name="Hildebrand F."/>
            <person name="Pallen M.J."/>
        </authorList>
    </citation>
    <scope>NUCLEOTIDE SEQUENCE</scope>
    <source>
        <strain evidence="2">ChiSjej3B21-11622</strain>
    </source>
</reference>
<organism evidence="2 3">
    <name type="scientific">Candidatus Limivivens merdigallinarum</name>
    <dbReference type="NCBI Taxonomy" id="2840859"/>
    <lineage>
        <taxon>Bacteria</taxon>
        <taxon>Bacillati</taxon>
        <taxon>Bacillota</taxon>
        <taxon>Clostridia</taxon>
        <taxon>Lachnospirales</taxon>
        <taxon>Lachnospiraceae</taxon>
        <taxon>Lachnospiraceae incertae sedis</taxon>
        <taxon>Candidatus Limivivens</taxon>
    </lineage>
</organism>
<dbReference type="InterPro" id="IPR000600">
    <property type="entry name" value="ROK"/>
</dbReference>
<dbReference type="Proteomes" id="UP000886886">
    <property type="component" value="Unassembled WGS sequence"/>
</dbReference>
<dbReference type="PANTHER" id="PTHR18964:SF149">
    <property type="entry name" value="BIFUNCTIONAL UDP-N-ACETYLGLUCOSAMINE 2-EPIMERASE_N-ACETYLMANNOSAMINE KINASE"/>
    <property type="match status" value="1"/>
</dbReference>
<comment type="caution">
    <text evidence="2">The sequence shown here is derived from an EMBL/GenBank/DDBJ whole genome shotgun (WGS) entry which is preliminary data.</text>
</comment>
<dbReference type="AlphaFoldDB" id="A0A9D0ZTM3"/>
<dbReference type="CDD" id="cd23763">
    <property type="entry name" value="ASKHA_ATPase_ROK"/>
    <property type="match status" value="1"/>
</dbReference>
<sequence>MEALFLGVDIGGTKCAVLAGNQRAEVLERVEIPTNHEESCDENIEKLITISRKLIQKYREKGSFEAVGISCGGPLDEEKGMIQSPPNLPGWDHVLICRKFEEALEIPTFLQNDANACAVAEWKFGAGAGCQNVVFLTFGTGLGAGLILNGRLYSGTNGMAGEVGHIRLTEDGPVGYGKAGSFEGYCSGGGIADLCRYLVEKRNPEMQEVTLGKKTYPLDQVTAKIIFQAAPTDPFAAEIVECCGRHLGKGLAVLVDILNPEKIILGSIFVRGETLLRDSMEKYLRKEALPQARSACRIVPAALGERLGDVAALSVGIYRSGIWKEEV</sequence>
<comment type="similarity">
    <text evidence="1">Belongs to the ROK (NagC/XylR) family.</text>
</comment>
<reference evidence="2" key="1">
    <citation type="submission" date="2020-10" db="EMBL/GenBank/DDBJ databases">
        <authorList>
            <person name="Gilroy R."/>
        </authorList>
    </citation>
    <scope>NUCLEOTIDE SEQUENCE</scope>
    <source>
        <strain evidence="2">ChiSjej3B21-11622</strain>
    </source>
</reference>
<proteinExistence type="inferred from homology"/>
<protein>
    <submittedName>
        <fullName evidence="2">ROK family protein</fullName>
    </submittedName>
</protein>
<dbReference type="Pfam" id="PF00480">
    <property type="entry name" value="ROK"/>
    <property type="match status" value="1"/>
</dbReference>
<accession>A0A9D0ZTM3</accession>
<dbReference type="Gene3D" id="3.30.420.40">
    <property type="match status" value="2"/>
</dbReference>
<gene>
    <name evidence="2" type="ORF">IAB26_04135</name>
</gene>
<dbReference type="EMBL" id="DVFT01000057">
    <property type="protein sequence ID" value="HIQ95732.1"/>
    <property type="molecule type" value="Genomic_DNA"/>
</dbReference>
<dbReference type="InterPro" id="IPR043129">
    <property type="entry name" value="ATPase_NBD"/>
</dbReference>
<evidence type="ECO:0000313" key="2">
    <source>
        <dbReference type="EMBL" id="HIQ95732.1"/>
    </source>
</evidence>
<name>A0A9D0ZTM3_9FIRM</name>
<evidence type="ECO:0000313" key="3">
    <source>
        <dbReference type="Proteomes" id="UP000886886"/>
    </source>
</evidence>
<evidence type="ECO:0000256" key="1">
    <source>
        <dbReference type="ARBA" id="ARBA00006479"/>
    </source>
</evidence>
<dbReference type="SUPFAM" id="SSF53067">
    <property type="entry name" value="Actin-like ATPase domain"/>
    <property type="match status" value="1"/>
</dbReference>